<organism evidence="2 3">
    <name type="scientific">Araneus ventricosus</name>
    <name type="common">Orbweaver spider</name>
    <name type="synonym">Epeira ventricosa</name>
    <dbReference type="NCBI Taxonomy" id="182803"/>
    <lineage>
        <taxon>Eukaryota</taxon>
        <taxon>Metazoa</taxon>
        <taxon>Ecdysozoa</taxon>
        <taxon>Arthropoda</taxon>
        <taxon>Chelicerata</taxon>
        <taxon>Arachnida</taxon>
        <taxon>Araneae</taxon>
        <taxon>Araneomorphae</taxon>
        <taxon>Entelegynae</taxon>
        <taxon>Araneoidea</taxon>
        <taxon>Araneidae</taxon>
        <taxon>Araneus</taxon>
    </lineage>
</organism>
<evidence type="ECO:0000313" key="3">
    <source>
        <dbReference type="Proteomes" id="UP000499080"/>
    </source>
</evidence>
<comment type="caution">
    <text evidence="2">The sequence shown here is derived from an EMBL/GenBank/DDBJ whole genome shotgun (WGS) entry which is preliminary data.</text>
</comment>
<protein>
    <submittedName>
        <fullName evidence="2">Uncharacterized protein</fullName>
    </submittedName>
</protein>
<dbReference type="AlphaFoldDB" id="A0A4Y2UPD1"/>
<evidence type="ECO:0000313" key="2">
    <source>
        <dbReference type="EMBL" id="GBO14553.1"/>
    </source>
</evidence>
<dbReference type="EMBL" id="BGPR01038685">
    <property type="protein sequence ID" value="GBO14553.1"/>
    <property type="molecule type" value="Genomic_DNA"/>
</dbReference>
<gene>
    <name evidence="2" type="ORF">AVEN_55051_1</name>
</gene>
<accession>A0A4Y2UPD1</accession>
<proteinExistence type="predicted"/>
<feature type="compositionally biased region" description="Polar residues" evidence="1">
    <location>
        <begin position="176"/>
        <end position="198"/>
    </location>
</feature>
<name>A0A4Y2UPD1_ARAVE</name>
<sequence length="287" mass="31961">MISEGFFRNDFTAMSGWDYSSRRLSVHFQASENRKLDGPDCKRKIDSPVFFSFDFIASFYHSVRDELYVTLPNSCIHPALHATSFRQVIHCHAPTPTPNPSLPATLHQPPLPATPSNPPLPALPFQIHPPLSPNHSTSHSLKSIHYQPLTRQNHYQPLLKSIHCSPPTQIHPLPAHSSNPSTATTPTQIHPTSHSLKSIHQPSPIPYTSFLHHPLHSVRDELYFTPLASYAGHSPGIPCLHSGRSFLPLHSTQMHPLPATFLSLAHHFPHSSSGASTPLRSVRRDKT</sequence>
<reference evidence="2 3" key="1">
    <citation type="journal article" date="2019" name="Sci. Rep.">
        <title>Orb-weaving spider Araneus ventricosus genome elucidates the spidroin gene catalogue.</title>
        <authorList>
            <person name="Kono N."/>
            <person name="Nakamura H."/>
            <person name="Ohtoshi R."/>
            <person name="Moran D.A.P."/>
            <person name="Shinohara A."/>
            <person name="Yoshida Y."/>
            <person name="Fujiwara M."/>
            <person name="Mori M."/>
            <person name="Tomita M."/>
            <person name="Arakawa K."/>
        </authorList>
    </citation>
    <scope>NUCLEOTIDE SEQUENCE [LARGE SCALE GENOMIC DNA]</scope>
</reference>
<dbReference type="Proteomes" id="UP000499080">
    <property type="component" value="Unassembled WGS sequence"/>
</dbReference>
<evidence type="ECO:0000256" key="1">
    <source>
        <dbReference type="SAM" id="MobiDB-lite"/>
    </source>
</evidence>
<feature type="region of interest" description="Disordered" evidence="1">
    <location>
        <begin position="169"/>
        <end position="198"/>
    </location>
</feature>
<feature type="non-terminal residue" evidence="2">
    <location>
        <position position="287"/>
    </location>
</feature>
<keyword evidence="3" id="KW-1185">Reference proteome</keyword>